<organism evidence="8 9">
    <name type="scientific">Ditylenchus dipsaci</name>
    <dbReference type="NCBI Taxonomy" id="166011"/>
    <lineage>
        <taxon>Eukaryota</taxon>
        <taxon>Metazoa</taxon>
        <taxon>Ecdysozoa</taxon>
        <taxon>Nematoda</taxon>
        <taxon>Chromadorea</taxon>
        <taxon>Rhabditida</taxon>
        <taxon>Tylenchina</taxon>
        <taxon>Tylenchomorpha</taxon>
        <taxon>Sphaerularioidea</taxon>
        <taxon>Anguinidae</taxon>
        <taxon>Anguininae</taxon>
        <taxon>Ditylenchus</taxon>
    </lineage>
</organism>
<dbReference type="GO" id="GO:0003730">
    <property type="term" value="F:mRNA 3'-UTR binding"/>
    <property type="evidence" value="ECO:0007669"/>
    <property type="project" value="TreeGrafter"/>
</dbReference>
<keyword evidence="2" id="KW-0677">Repeat</keyword>
<evidence type="ECO:0000313" key="9">
    <source>
        <dbReference type="WBParaSite" id="jg10852"/>
    </source>
</evidence>
<reference evidence="9" key="1">
    <citation type="submission" date="2022-11" db="UniProtKB">
        <authorList>
            <consortium name="WormBaseParasite"/>
        </authorList>
    </citation>
    <scope>IDENTIFICATION</scope>
</reference>
<dbReference type="PROSITE" id="PS50103">
    <property type="entry name" value="ZF_C3H1"/>
    <property type="match status" value="2"/>
</dbReference>
<name>A0A915CPW1_9BILA</name>
<feature type="zinc finger region" description="C3H1-type" evidence="5">
    <location>
        <begin position="44"/>
        <end position="72"/>
    </location>
</feature>
<dbReference type="PANTHER" id="PTHR12547:SF185">
    <property type="entry name" value="C3H1-TYPE DOMAIN-CONTAINING PROTEIN"/>
    <property type="match status" value="1"/>
</dbReference>
<sequence>MTNSKLYKTELCRSWVDTGRCNYGERCQYAHGETEKRPIPRHPKYKTEACQSYHKTGYCPYGPRCHFIHNEEPSVLAGLVANEANSSSTASGGTTPTNGSNPNLLLHRQLTSLSSVSSASSPTTPQHMPLNMRMPPPPAQISAAYFQQQHQPLSSTHSWCVAGDIQQQNNANNFLAARASNPSVDWSMYCPQNGIQQFYAGLQQQHQQQPANAMRIPISSTFSYLFINNR</sequence>
<dbReference type="InterPro" id="IPR045877">
    <property type="entry name" value="ZFP36-like"/>
</dbReference>
<feature type="region of interest" description="Disordered" evidence="6">
    <location>
        <begin position="85"/>
        <end position="104"/>
    </location>
</feature>
<dbReference type="PANTHER" id="PTHR12547">
    <property type="entry name" value="CCCH ZINC FINGER/TIS11-RELATED"/>
    <property type="match status" value="1"/>
</dbReference>
<dbReference type="InterPro" id="IPR000571">
    <property type="entry name" value="Znf_CCCH"/>
</dbReference>
<protein>
    <submittedName>
        <fullName evidence="9">C3H1-type domain-containing protein</fullName>
    </submittedName>
</protein>
<evidence type="ECO:0000313" key="8">
    <source>
        <dbReference type="Proteomes" id="UP000887574"/>
    </source>
</evidence>
<evidence type="ECO:0000256" key="3">
    <source>
        <dbReference type="ARBA" id="ARBA00022771"/>
    </source>
</evidence>
<feature type="domain" description="C3H1-type" evidence="7">
    <location>
        <begin position="6"/>
        <end position="34"/>
    </location>
</feature>
<evidence type="ECO:0000259" key="7">
    <source>
        <dbReference type="PROSITE" id="PS50103"/>
    </source>
</evidence>
<feature type="compositionally biased region" description="Low complexity" evidence="6">
    <location>
        <begin position="85"/>
        <end position="103"/>
    </location>
</feature>
<dbReference type="Pfam" id="PF00642">
    <property type="entry name" value="zf-CCCH"/>
    <property type="match status" value="2"/>
</dbReference>
<dbReference type="GO" id="GO:0008270">
    <property type="term" value="F:zinc ion binding"/>
    <property type="evidence" value="ECO:0007669"/>
    <property type="project" value="UniProtKB-KW"/>
</dbReference>
<keyword evidence="4 5" id="KW-0862">Zinc</keyword>
<dbReference type="AlphaFoldDB" id="A0A915CPW1"/>
<evidence type="ECO:0000256" key="2">
    <source>
        <dbReference type="ARBA" id="ARBA00022737"/>
    </source>
</evidence>
<dbReference type="FunFam" id="4.10.1000.10:FF:000001">
    <property type="entry name" value="zinc finger CCCH domain-containing protein 15-like"/>
    <property type="match status" value="1"/>
</dbReference>
<dbReference type="InterPro" id="IPR036855">
    <property type="entry name" value="Znf_CCCH_sf"/>
</dbReference>
<evidence type="ECO:0000256" key="6">
    <source>
        <dbReference type="SAM" id="MobiDB-lite"/>
    </source>
</evidence>
<keyword evidence="8" id="KW-1185">Reference proteome</keyword>
<feature type="zinc finger region" description="C3H1-type" evidence="5">
    <location>
        <begin position="6"/>
        <end position="34"/>
    </location>
</feature>
<dbReference type="SUPFAM" id="SSF90229">
    <property type="entry name" value="CCCH zinc finger"/>
    <property type="match status" value="2"/>
</dbReference>
<dbReference type="GO" id="GO:0005829">
    <property type="term" value="C:cytosol"/>
    <property type="evidence" value="ECO:0007669"/>
    <property type="project" value="TreeGrafter"/>
</dbReference>
<keyword evidence="1 5" id="KW-0479">Metal-binding</keyword>
<dbReference type="Gene3D" id="4.10.1000.10">
    <property type="entry name" value="Zinc finger, CCCH-type"/>
    <property type="match status" value="2"/>
</dbReference>
<dbReference type="GO" id="GO:0043186">
    <property type="term" value="C:P granule"/>
    <property type="evidence" value="ECO:0007669"/>
    <property type="project" value="UniProtKB-ARBA"/>
</dbReference>
<keyword evidence="3 5" id="KW-0863">Zinc-finger</keyword>
<proteinExistence type="predicted"/>
<evidence type="ECO:0000256" key="1">
    <source>
        <dbReference type="ARBA" id="ARBA00022723"/>
    </source>
</evidence>
<accession>A0A915CPW1</accession>
<evidence type="ECO:0000256" key="4">
    <source>
        <dbReference type="ARBA" id="ARBA00022833"/>
    </source>
</evidence>
<feature type="domain" description="C3H1-type" evidence="7">
    <location>
        <begin position="44"/>
        <end position="72"/>
    </location>
</feature>
<dbReference type="WBParaSite" id="jg10852">
    <property type="protein sequence ID" value="jg10852"/>
    <property type="gene ID" value="jg10852"/>
</dbReference>
<dbReference type="FunFam" id="4.10.1000.10:FF:000002">
    <property type="entry name" value="Zinc finger protein 36, C3H1 type-like 1"/>
    <property type="match status" value="1"/>
</dbReference>
<dbReference type="Proteomes" id="UP000887574">
    <property type="component" value="Unplaced"/>
</dbReference>
<dbReference type="SMART" id="SM00356">
    <property type="entry name" value="ZnF_C3H1"/>
    <property type="match status" value="2"/>
</dbReference>
<evidence type="ECO:0000256" key="5">
    <source>
        <dbReference type="PROSITE-ProRule" id="PRU00723"/>
    </source>
</evidence>